<evidence type="ECO:0000256" key="1">
    <source>
        <dbReference type="ARBA" id="ARBA00023125"/>
    </source>
</evidence>
<dbReference type="EMBL" id="JBHSFG010000011">
    <property type="protein sequence ID" value="MFC4463940.1"/>
    <property type="molecule type" value="Genomic_DNA"/>
</dbReference>
<evidence type="ECO:0000313" key="4">
    <source>
        <dbReference type="Proteomes" id="UP001596012"/>
    </source>
</evidence>
<accession>A0ABV8YI87</accession>
<evidence type="ECO:0000313" key="3">
    <source>
        <dbReference type="EMBL" id="MFC4463940.1"/>
    </source>
</evidence>
<dbReference type="Gene3D" id="1.10.150.130">
    <property type="match status" value="1"/>
</dbReference>
<keyword evidence="4" id="KW-1185">Reference proteome</keyword>
<name>A0ABV8YI87_9ACTN</name>
<feature type="region of interest" description="Disordered" evidence="2">
    <location>
        <begin position="139"/>
        <end position="163"/>
    </location>
</feature>
<protein>
    <recommendedName>
        <fullName evidence="5">Phage integrase, N-terminal SAM-like domain</fullName>
    </recommendedName>
</protein>
<dbReference type="Proteomes" id="UP001596012">
    <property type="component" value="Unassembled WGS sequence"/>
</dbReference>
<comment type="caution">
    <text evidence="3">The sequence shown here is derived from an EMBL/GenBank/DDBJ whole genome shotgun (WGS) entry which is preliminary data.</text>
</comment>
<sequence>METGDRCEPYRLIDPDGVIVEAVAVYFQELLTAGQAASTVRSYGMDLLRWWRLLQAAGVPWDRAPRAAARDFSRWIQLTIKPRRVKASAGQSVQAISRSNLVTGKPSIGPGYAPTTVAHSETVLRRFYDIHHDTGTGPLVNPFPLDRSRRSGRAHAHHNPLDGWKPARVGKLVALACVLRGQCHRAPGTTPQERRRTQAG</sequence>
<proteinExistence type="predicted"/>
<organism evidence="3 4">
    <name type="scientific">Streptomyces xiangluensis</name>
    <dbReference type="NCBI Taxonomy" id="2665720"/>
    <lineage>
        <taxon>Bacteria</taxon>
        <taxon>Bacillati</taxon>
        <taxon>Actinomycetota</taxon>
        <taxon>Actinomycetes</taxon>
        <taxon>Kitasatosporales</taxon>
        <taxon>Streptomycetaceae</taxon>
        <taxon>Streptomyces</taxon>
    </lineage>
</organism>
<keyword evidence="1" id="KW-0238">DNA-binding</keyword>
<reference evidence="4" key="1">
    <citation type="journal article" date="2019" name="Int. J. Syst. Evol. Microbiol.">
        <title>The Global Catalogue of Microorganisms (GCM) 10K type strain sequencing project: providing services to taxonomists for standard genome sequencing and annotation.</title>
        <authorList>
            <consortium name="The Broad Institute Genomics Platform"/>
            <consortium name="The Broad Institute Genome Sequencing Center for Infectious Disease"/>
            <person name="Wu L."/>
            <person name="Ma J."/>
        </authorList>
    </citation>
    <scope>NUCLEOTIDE SEQUENCE [LARGE SCALE GENOMIC DNA]</scope>
    <source>
        <strain evidence="4">DT43</strain>
    </source>
</reference>
<gene>
    <name evidence="3" type="ORF">ACFPH6_05080</name>
</gene>
<evidence type="ECO:0008006" key="5">
    <source>
        <dbReference type="Google" id="ProtNLM"/>
    </source>
</evidence>
<dbReference type="InterPro" id="IPR010998">
    <property type="entry name" value="Integrase_recombinase_N"/>
</dbReference>
<evidence type="ECO:0000256" key="2">
    <source>
        <dbReference type="SAM" id="MobiDB-lite"/>
    </source>
</evidence>
<dbReference type="RefSeq" id="WP_386337808.1">
    <property type="nucleotide sequence ID" value="NZ_JBHSFG010000011.1"/>
</dbReference>